<dbReference type="PANTHER" id="PTHR30535">
    <property type="entry name" value="VITAMIN B12-BINDING PROTEIN"/>
    <property type="match status" value="1"/>
</dbReference>
<evidence type="ECO:0000256" key="2">
    <source>
        <dbReference type="SAM" id="Coils"/>
    </source>
</evidence>
<proteinExistence type="predicted"/>
<gene>
    <name evidence="4" type="ORF">DRJ00_06775</name>
</gene>
<feature type="domain" description="Fe/B12 periplasmic-binding" evidence="3">
    <location>
        <begin position="57"/>
        <end position="309"/>
    </location>
</feature>
<dbReference type="GO" id="GO:0071281">
    <property type="term" value="P:cellular response to iron ion"/>
    <property type="evidence" value="ECO:0007669"/>
    <property type="project" value="TreeGrafter"/>
</dbReference>
<dbReference type="PANTHER" id="PTHR30535:SF34">
    <property type="entry name" value="MOLYBDATE-BINDING PROTEIN MOLA"/>
    <property type="match status" value="1"/>
</dbReference>
<dbReference type="SUPFAM" id="SSF53807">
    <property type="entry name" value="Helical backbone' metal receptor"/>
    <property type="match status" value="1"/>
</dbReference>
<dbReference type="NCBIfam" id="NF038402">
    <property type="entry name" value="TroA_like"/>
    <property type="match status" value="1"/>
</dbReference>
<dbReference type="InterPro" id="IPR054828">
    <property type="entry name" value="Vit_B12_bind_prot"/>
</dbReference>
<name>A0A497E2Q2_UNCAE</name>
<dbReference type="AlphaFoldDB" id="A0A497E2Q2"/>
<dbReference type="Proteomes" id="UP000279422">
    <property type="component" value="Unassembled WGS sequence"/>
</dbReference>
<protein>
    <submittedName>
        <fullName evidence="4">Cobalamin-binding protein</fullName>
    </submittedName>
</protein>
<accession>A0A497E2Q2</accession>
<keyword evidence="2" id="KW-0175">Coiled coil</keyword>
<comment type="caution">
    <text evidence="4">The sequence shown here is derived from an EMBL/GenBank/DDBJ whole genome shotgun (WGS) entry which is preliminary data.</text>
</comment>
<sequence>MSGESLKEMLRRARMFSFILALIIFGGLGQTLHAAQFPVTVTDDRGKEVTIYRRPKRIISLSPANTEILFALGLDEEIVGVTEFCNYPPEAKGKEKIGGYSNPNLEKIVNLKPDLILADYGNPIKGIKQIESLGYTLVGLNPKTIEDILRNIKLVGKITGKTKEASELISNMKERLNSVEERVRNLDEDEKVRVLYVIWYPPLWTAGSGTFIDELIKKAGGINIASELSGYKQMSLEKVIEKNPQVIVVGESKDQPNLVKTVKEETTLSGTDAFRNNRIYTIDTDIVSRSGPRIVDALEQLAKLLHPKMFKEEK</sequence>
<evidence type="ECO:0000313" key="4">
    <source>
        <dbReference type="EMBL" id="RLE08174.1"/>
    </source>
</evidence>
<keyword evidence="1" id="KW-0732">Signal</keyword>
<evidence type="ECO:0000313" key="5">
    <source>
        <dbReference type="Proteomes" id="UP000279422"/>
    </source>
</evidence>
<dbReference type="EMBL" id="QMPZ01000113">
    <property type="protein sequence ID" value="RLE08174.1"/>
    <property type="molecule type" value="Genomic_DNA"/>
</dbReference>
<dbReference type="PROSITE" id="PS50983">
    <property type="entry name" value="FE_B12_PBP"/>
    <property type="match status" value="1"/>
</dbReference>
<dbReference type="InterPro" id="IPR050902">
    <property type="entry name" value="ABC_Transporter_SBP"/>
</dbReference>
<evidence type="ECO:0000256" key="1">
    <source>
        <dbReference type="ARBA" id="ARBA00022729"/>
    </source>
</evidence>
<evidence type="ECO:0000259" key="3">
    <source>
        <dbReference type="PROSITE" id="PS50983"/>
    </source>
</evidence>
<organism evidence="4 5">
    <name type="scientific">Aerophobetes bacterium</name>
    <dbReference type="NCBI Taxonomy" id="2030807"/>
    <lineage>
        <taxon>Bacteria</taxon>
        <taxon>Candidatus Aerophobota</taxon>
    </lineage>
</organism>
<feature type="coiled-coil region" evidence="2">
    <location>
        <begin position="162"/>
        <end position="189"/>
    </location>
</feature>
<dbReference type="CDD" id="cd01143">
    <property type="entry name" value="YvrC"/>
    <property type="match status" value="1"/>
</dbReference>
<reference evidence="4 5" key="1">
    <citation type="submission" date="2018-06" db="EMBL/GenBank/DDBJ databases">
        <title>Extensive metabolic versatility and redundancy in microbially diverse, dynamic hydrothermal sediments.</title>
        <authorList>
            <person name="Dombrowski N."/>
            <person name="Teske A."/>
            <person name="Baker B.J."/>
        </authorList>
    </citation>
    <scope>NUCLEOTIDE SEQUENCE [LARGE SCALE GENOMIC DNA]</scope>
    <source>
        <strain evidence="4">B47_G16</strain>
    </source>
</reference>
<dbReference type="InterPro" id="IPR002491">
    <property type="entry name" value="ABC_transptr_periplasmic_BD"/>
</dbReference>
<dbReference type="Pfam" id="PF01497">
    <property type="entry name" value="Peripla_BP_2"/>
    <property type="match status" value="1"/>
</dbReference>
<dbReference type="Gene3D" id="3.40.50.1980">
    <property type="entry name" value="Nitrogenase molybdenum iron protein domain"/>
    <property type="match status" value="2"/>
</dbReference>